<evidence type="ECO:0000313" key="1">
    <source>
        <dbReference type="EMBL" id="JAH52027.1"/>
    </source>
</evidence>
<sequence>MGGLGGTLVQYFEIMQVLQVDLNKKCLQSAQNRAA</sequence>
<name>A0A0E9TEZ2_ANGAN</name>
<organism evidence="1">
    <name type="scientific">Anguilla anguilla</name>
    <name type="common">European freshwater eel</name>
    <name type="synonym">Muraena anguilla</name>
    <dbReference type="NCBI Taxonomy" id="7936"/>
    <lineage>
        <taxon>Eukaryota</taxon>
        <taxon>Metazoa</taxon>
        <taxon>Chordata</taxon>
        <taxon>Craniata</taxon>
        <taxon>Vertebrata</taxon>
        <taxon>Euteleostomi</taxon>
        <taxon>Actinopterygii</taxon>
        <taxon>Neopterygii</taxon>
        <taxon>Teleostei</taxon>
        <taxon>Anguilliformes</taxon>
        <taxon>Anguillidae</taxon>
        <taxon>Anguilla</taxon>
    </lineage>
</organism>
<accession>A0A0E9TEZ2</accession>
<reference evidence="1" key="1">
    <citation type="submission" date="2014-11" db="EMBL/GenBank/DDBJ databases">
        <authorList>
            <person name="Amaro Gonzalez C."/>
        </authorList>
    </citation>
    <scope>NUCLEOTIDE SEQUENCE</scope>
</reference>
<protein>
    <submittedName>
        <fullName evidence="1">Uncharacterized protein</fullName>
    </submittedName>
</protein>
<dbReference type="AlphaFoldDB" id="A0A0E9TEZ2"/>
<dbReference type="EMBL" id="GBXM01056550">
    <property type="protein sequence ID" value="JAH52027.1"/>
    <property type="molecule type" value="Transcribed_RNA"/>
</dbReference>
<reference evidence="1" key="2">
    <citation type="journal article" date="2015" name="Fish Shellfish Immunol.">
        <title>Early steps in the European eel (Anguilla anguilla)-Vibrio vulnificus interaction in the gills: Role of the RtxA13 toxin.</title>
        <authorList>
            <person name="Callol A."/>
            <person name="Pajuelo D."/>
            <person name="Ebbesson L."/>
            <person name="Teles M."/>
            <person name="MacKenzie S."/>
            <person name="Amaro C."/>
        </authorList>
    </citation>
    <scope>NUCLEOTIDE SEQUENCE</scope>
</reference>
<proteinExistence type="predicted"/>